<evidence type="ECO:0008006" key="4">
    <source>
        <dbReference type="Google" id="ProtNLM"/>
    </source>
</evidence>
<evidence type="ECO:0000313" key="2">
    <source>
        <dbReference type="EMBL" id="GAA4666781.1"/>
    </source>
</evidence>
<reference evidence="3" key="1">
    <citation type="journal article" date="2019" name="Int. J. Syst. Evol. Microbiol.">
        <title>The Global Catalogue of Microorganisms (GCM) 10K type strain sequencing project: providing services to taxonomists for standard genome sequencing and annotation.</title>
        <authorList>
            <consortium name="The Broad Institute Genomics Platform"/>
            <consortium name="The Broad Institute Genome Sequencing Center for Infectious Disease"/>
            <person name="Wu L."/>
            <person name="Ma J."/>
        </authorList>
    </citation>
    <scope>NUCLEOTIDE SEQUENCE [LARGE SCALE GENOMIC DNA]</scope>
    <source>
        <strain evidence="3">JCM 17714</strain>
    </source>
</reference>
<feature type="region of interest" description="Disordered" evidence="1">
    <location>
        <begin position="39"/>
        <end position="64"/>
    </location>
</feature>
<organism evidence="2 3">
    <name type="scientific">Bartonella pachyuromydis</name>
    <dbReference type="NCBI Taxonomy" id="931097"/>
    <lineage>
        <taxon>Bacteria</taxon>
        <taxon>Pseudomonadati</taxon>
        <taxon>Pseudomonadota</taxon>
        <taxon>Alphaproteobacteria</taxon>
        <taxon>Hyphomicrobiales</taxon>
        <taxon>Bartonellaceae</taxon>
        <taxon>Bartonella</taxon>
    </lineage>
</organism>
<comment type="caution">
    <text evidence="2">The sequence shown here is derived from an EMBL/GenBank/DDBJ whole genome shotgun (WGS) entry which is preliminary data.</text>
</comment>
<dbReference type="Proteomes" id="UP001501699">
    <property type="component" value="Unassembled WGS sequence"/>
</dbReference>
<protein>
    <recommendedName>
        <fullName evidence="4">Stability/partitioning determinant</fullName>
    </recommendedName>
</protein>
<name>A0ABP8VL69_9HYPH</name>
<sequence>MVKERKATFSNLNNLSDVEPTTQALKRNKEEIDKIAQQSGFTTRHASFDSSKEPISAQSSHIDGRFKRRSVKTSRITMTVRPDIDEKFRALAEELTPDGEDLLTFGDVLRILIDFYYNNKKN</sequence>
<evidence type="ECO:0000256" key="1">
    <source>
        <dbReference type="SAM" id="MobiDB-lite"/>
    </source>
</evidence>
<accession>A0ABP8VL69</accession>
<proteinExistence type="predicted"/>
<keyword evidence="3" id="KW-1185">Reference proteome</keyword>
<gene>
    <name evidence="2" type="ORF">GCM10023262_15010</name>
</gene>
<dbReference type="EMBL" id="BAABJA010000015">
    <property type="protein sequence ID" value="GAA4666781.1"/>
    <property type="molecule type" value="Genomic_DNA"/>
</dbReference>
<evidence type="ECO:0000313" key="3">
    <source>
        <dbReference type="Proteomes" id="UP001501699"/>
    </source>
</evidence>
<dbReference type="RefSeq" id="WP_345119503.1">
    <property type="nucleotide sequence ID" value="NZ_BAABJA010000015.1"/>
</dbReference>